<dbReference type="Gene3D" id="3.40.50.300">
    <property type="entry name" value="P-loop containing nucleotide triphosphate hydrolases"/>
    <property type="match status" value="1"/>
</dbReference>
<comment type="caution">
    <text evidence="1">The sequence shown here is derived from an EMBL/GenBank/DDBJ whole genome shotgun (WGS) entry which is preliminary data.</text>
</comment>
<dbReference type="SUPFAM" id="SSF52540">
    <property type="entry name" value="P-loop containing nucleoside triphosphate hydrolases"/>
    <property type="match status" value="1"/>
</dbReference>
<proteinExistence type="predicted"/>
<evidence type="ECO:0000313" key="2">
    <source>
        <dbReference type="Proteomes" id="UP000530928"/>
    </source>
</evidence>
<name>A0A7W0HMY1_9ACTN</name>
<keyword evidence="2" id="KW-1185">Reference proteome</keyword>
<protein>
    <recommendedName>
        <fullName evidence="3">Sulfotransferase family protein</fullName>
    </recommendedName>
</protein>
<dbReference type="Pfam" id="PF17784">
    <property type="entry name" value="Sulfotransfer_4"/>
    <property type="match status" value="1"/>
</dbReference>
<dbReference type="PANTHER" id="PTHR36978:SF4">
    <property type="entry name" value="P-LOOP CONTAINING NUCLEOSIDE TRIPHOSPHATE HYDROLASE PROTEIN"/>
    <property type="match status" value="1"/>
</dbReference>
<dbReference type="InterPro" id="IPR027417">
    <property type="entry name" value="P-loop_NTPase"/>
</dbReference>
<accession>A0A7W0HMY1</accession>
<evidence type="ECO:0008006" key="3">
    <source>
        <dbReference type="Google" id="ProtNLM"/>
    </source>
</evidence>
<dbReference type="RefSeq" id="WP_181608066.1">
    <property type="nucleotide sequence ID" value="NZ_BAABAM010000001.1"/>
</dbReference>
<dbReference type="InterPro" id="IPR040632">
    <property type="entry name" value="Sulfotransfer_4"/>
</dbReference>
<dbReference type="Proteomes" id="UP000530928">
    <property type="component" value="Unassembled WGS sequence"/>
</dbReference>
<organism evidence="1 2">
    <name type="scientific">Nonomuraea soli</name>
    <dbReference type="NCBI Taxonomy" id="1032476"/>
    <lineage>
        <taxon>Bacteria</taxon>
        <taxon>Bacillati</taxon>
        <taxon>Actinomycetota</taxon>
        <taxon>Actinomycetes</taxon>
        <taxon>Streptosporangiales</taxon>
        <taxon>Streptosporangiaceae</taxon>
        <taxon>Nonomuraea</taxon>
    </lineage>
</organism>
<dbReference type="PANTHER" id="PTHR36978">
    <property type="entry name" value="P-LOOP CONTAINING NUCLEOTIDE TRIPHOSPHATE HYDROLASE"/>
    <property type="match status" value="1"/>
</dbReference>
<dbReference type="EMBL" id="JACDUR010000001">
    <property type="protein sequence ID" value="MBA2889255.1"/>
    <property type="molecule type" value="Genomic_DNA"/>
</dbReference>
<reference evidence="1 2" key="1">
    <citation type="submission" date="2020-07" db="EMBL/GenBank/DDBJ databases">
        <title>Genomic Encyclopedia of Type Strains, Phase IV (KMG-IV): sequencing the most valuable type-strain genomes for metagenomic binning, comparative biology and taxonomic classification.</title>
        <authorList>
            <person name="Goeker M."/>
        </authorList>
    </citation>
    <scope>NUCLEOTIDE SEQUENCE [LARGE SCALE GENOMIC DNA]</scope>
    <source>
        <strain evidence="1 2">DSM 45533</strain>
    </source>
</reference>
<sequence length="229" mass="26074">MKVIGAGFGRTGTRSLQAALDLLGYGPCYHMATVIDQPRRVRQWLEIGEGRPADWDEVFAGFHSAVDWPAASYWQELADRYPDAKIVLTVRDPGAWYDSVSATIFRSALAEGRPAPLRRRITRWLVARRAPDFALYPRMARATIMDRVFDGRVGDRAHVLEVFDRHVERVRATLPEERLLVFDVREGWGPLCAFLGVPVPPAPFPQANERTAWWGKRARRRARLIVLGR</sequence>
<evidence type="ECO:0000313" key="1">
    <source>
        <dbReference type="EMBL" id="MBA2889255.1"/>
    </source>
</evidence>
<dbReference type="AlphaFoldDB" id="A0A7W0HMY1"/>
<gene>
    <name evidence="1" type="ORF">HNR30_000590</name>
</gene>